<sequence length="156" mass="15565">MGIVAFGLGSCDAAAPAPPPLPETIVEPAAGSWPFGQRDAAREAAVLASVRTQFGPAFGEVGLIESRVLRAGRERALIEALSSRLVSEGWQPTPAAGTIGGAAARFWHKGRSLYGVALPPVEAGRAVRPLLVLGNAAAGAAQASSSATAAGSPAAS</sequence>
<evidence type="ECO:0000313" key="2">
    <source>
        <dbReference type="Proteomes" id="UP000218366"/>
    </source>
</evidence>
<accession>A0A2A4B5R5</accession>
<name>A0A2A4B5R5_9SPHN</name>
<keyword evidence="2" id="KW-1185">Reference proteome</keyword>
<dbReference type="AlphaFoldDB" id="A0A2A4B5R5"/>
<organism evidence="1 2">
    <name type="scientific">Sphingomonas spermidinifaciens</name>
    <dbReference type="NCBI Taxonomy" id="1141889"/>
    <lineage>
        <taxon>Bacteria</taxon>
        <taxon>Pseudomonadati</taxon>
        <taxon>Pseudomonadota</taxon>
        <taxon>Alphaproteobacteria</taxon>
        <taxon>Sphingomonadales</taxon>
        <taxon>Sphingomonadaceae</taxon>
        <taxon>Sphingomonas</taxon>
    </lineage>
</organism>
<evidence type="ECO:0000313" key="1">
    <source>
        <dbReference type="EMBL" id="PCD04543.1"/>
    </source>
</evidence>
<proteinExistence type="predicted"/>
<comment type="caution">
    <text evidence="1">The sequence shown here is derived from an EMBL/GenBank/DDBJ whole genome shotgun (WGS) entry which is preliminary data.</text>
</comment>
<gene>
    <name evidence="1" type="ORF">COC42_09900</name>
</gene>
<dbReference type="EMBL" id="NWMW01000001">
    <property type="protein sequence ID" value="PCD04543.1"/>
    <property type="molecule type" value="Genomic_DNA"/>
</dbReference>
<reference evidence="1 2" key="1">
    <citation type="submission" date="2017-09" db="EMBL/GenBank/DDBJ databases">
        <title>Sphingomonas spermidinifaciens 9NM-10, whole genome shotgun sequence.</title>
        <authorList>
            <person name="Feng G."/>
            <person name="Zhu H."/>
        </authorList>
    </citation>
    <scope>NUCLEOTIDE SEQUENCE [LARGE SCALE GENOMIC DNA]</scope>
    <source>
        <strain evidence="1 2">9NM-10</strain>
    </source>
</reference>
<dbReference type="RefSeq" id="WP_096342937.1">
    <property type="nucleotide sequence ID" value="NZ_NWMW01000001.1"/>
</dbReference>
<protein>
    <submittedName>
        <fullName evidence="1">Uncharacterized protein</fullName>
    </submittedName>
</protein>
<dbReference type="Proteomes" id="UP000218366">
    <property type="component" value="Unassembled WGS sequence"/>
</dbReference>